<feature type="compositionally biased region" description="Acidic residues" evidence="9">
    <location>
        <begin position="764"/>
        <end position="776"/>
    </location>
</feature>
<dbReference type="Pfam" id="PF08066">
    <property type="entry name" value="PMC2NT"/>
    <property type="match status" value="1"/>
</dbReference>
<evidence type="ECO:0000256" key="2">
    <source>
        <dbReference type="ARBA" id="ARBA00022552"/>
    </source>
</evidence>
<dbReference type="InterPro" id="IPR045092">
    <property type="entry name" value="Rrp6-like"/>
</dbReference>
<sequence length="834" mass="92941">MANTSDFSALQAAITSSLVSMTKTANQLASEDLPFHRSLDSSLATSLDRQNARLLSLSSRLIHTASANSETVRPAPKLSDIEDIEGNWRAVVDVVDSLLERADTALDDFTGAVRRLSPSASTPGVESTAGRQGRKGFGVRDGQAAGKNSSTSWKSQEIEKPQLQFEYVPKNDEAGPFRPLLQTKPHALEPLKTEPEAVVEEDGEATTQLKYAHPYQKEIEQYGWPAEVYEVREPIVYHPFESTEATFVDTEDAMYEMLDELKQAKEIAVDLEHHDQRSYIGIVSLMQISTRDKDWIVDTLRPWRRKLQALNEVFANPGVVKVLHGAFMDVMWLQRDLGLYLVGLFDTHYASRALGYPGGSYAYLLKRFADVDAQKQYQMADWRIRPLPQELLDYARSDTHYLLYIYDNMRNELIERSDSTQPNGEGDKLHDVLVRSRDTALQRYEHPIYDYELGQGPLGWYKLLSRTPALLSRVQFSVFRAVHKWRDDVAREQDDSIHFVMPNHQIFTIAKTLPSSRAELLGVAQPTTQTLRLRADELVGVISKAKGVGNEGPEMMDVMSQVEPQSTRRPAHHADAQPNHSVAPFVPQFGVTPTTAPATTSAKINVPTASAKELRSETSAFWGPAFGNSSQQHQYTVAPVDIDLHLPLPPLTAAIFADPAEIASTPIKPSAPSSPVIAPSTEEKPEDDVFILKQLGKKRKRPTSPEHRTTGADGMATQADKVTLEHDPETERARDKAERKRARKEAKRAAKKAVAQGEGGLGGDVEEGEVEEEAPFDYDAAPSILNPPRESKQLVRDRKKKEVNPYAKVLTADNSKALPRVQKERAGKSMTFKK</sequence>
<evidence type="ECO:0000256" key="1">
    <source>
        <dbReference type="ARBA" id="ARBA00004123"/>
    </source>
</evidence>
<dbReference type="GO" id="GO:0000166">
    <property type="term" value="F:nucleotide binding"/>
    <property type="evidence" value="ECO:0007669"/>
    <property type="project" value="InterPro"/>
</dbReference>
<dbReference type="InterPro" id="IPR002562">
    <property type="entry name" value="3'-5'_exonuclease_dom"/>
</dbReference>
<evidence type="ECO:0000256" key="8">
    <source>
        <dbReference type="ARBA" id="ARBA00043957"/>
    </source>
</evidence>
<dbReference type="GO" id="GO:0071044">
    <property type="term" value="P:histone mRNA catabolic process"/>
    <property type="evidence" value="ECO:0007669"/>
    <property type="project" value="TreeGrafter"/>
</dbReference>
<feature type="compositionally biased region" description="Basic and acidic residues" evidence="9">
    <location>
        <begin position="722"/>
        <end position="738"/>
    </location>
</feature>
<feature type="region of interest" description="Disordered" evidence="9">
    <location>
        <begin position="664"/>
        <end position="834"/>
    </location>
</feature>
<dbReference type="GO" id="GO:0071036">
    <property type="term" value="P:nuclear polyadenylation-dependent snoRNA catabolic process"/>
    <property type="evidence" value="ECO:0007669"/>
    <property type="project" value="TreeGrafter"/>
</dbReference>
<feature type="domain" description="HRDC" evidence="10">
    <location>
        <begin position="472"/>
        <end position="552"/>
    </location>
</feature>
<feature type="region of interest" description="Disordered" evidence="9">
    <location>
        <begin position="117"/>
        <end position="158"/>
    </location>
</feature>
<dbReference type="PROSITE" id="PS50967">
    <property type="entry name" value="HRDC"/>
    <property type="match status" value="1"/>
</dbReference>
<dbReference type="OrthoDB" id="2250022at2759"/>
<name>A0A6G1L907_9PEZI</name>
<evidence type="ECO:0000256" key="6">
    <source>
        <dbReference type="ARBA" id="ARBA00022839"/>
    </source>
</evidence>
<dbReference type="SUPFAM" id="SSF53098">
    <property type="entry name" value="Ribonuclease H-like"/>
    <property type="match status" value="1"/>
</dbReference>
<protein>
    <recommendedName>
        <fullName evidence="10">HRDC domain-containing protein</fullName>
    </recommendedName>
</protein>
<dbReference type="FunFam" id="1.10.150.80:FF:000001">
    <property type="entry name" value="Putative exosome component 10"/>
    <property type="match status" value="1"/>
</dbReference>
<dbReference type="InterPro" id="IPR002121">
    <property type="entry name" value="HRDC_dom"/>
</dbReference>
<gene>
    <name evidence="11" type="ORF">EJ03DRAFT_312885</name>
</gene>
<dbReference type="SMART" id="SM00474">
    <property type="entry name" value="35EXOc"/>
    <property type="match status" value="1"/>
</dbReference>
<keyword evidence="7" id="KW-0539">Nucleus</keyword>
<evidence type="ECO:0000256" key="9">
    <source>
        <dbReference type="SAM" id="MobiDB-lite"/>
    </source>
</evidence>
<dbReference type="Gene3D" id="1.10.150.80">
    <property type="entry name" value="HRDC domain"/>
    <property type="match status" value="1"/>
</dbReference>
<keyword evidence="4" id="KW-0378">Hydrolase</keyword>
<evidence type="ECO:0000313" key="11">
    <source>
        <dbReference type="EMBL" id="KAF2769120.1"/>
    </source>
</evidence>
<dbReference type="SUPFAM" id="SSF47819">
    <property type="entry name" value="HRDC-like"/>
    <property type="match status" value="1"/>
</dbReference>
<dbReference type="InterPro" id="IPR036397">
    <property type="entry name" value="RNaseH_sf"/>
</dbReference>
<dbReference type="GO" id="GO:0071037">
    <property type="term" value="P:nuclear polyadenylation-dependent snRNA catabolic process"/>
    <property type="evidence" value="ECO:0007669"/>
    <property type="project" value="TreeGrafter"/>
</dbReference>
<evidence type="ECO:0000313" key="12">
    <source>
        <dbReference type="Proteomes" id="UP000799436"/>
    </source>
</evidence>
<dbReference type="GO" id="GO:0071035">
    <property type="term" value="P:nuclear polyadenylation-dependent rRNA catabolic process"/>
    <property type="evidence" value="ECO:0007669"/>
    <property type="project" value="TreeGrafter"/>
</dbReference>
<feature type="compositionally biased region" description="Basic and acidic residues" evidence="9">
    <location>
        <begin position="789"/>
        <end position="803"/>
    </location>
</feature>
<dbReference type="CDD" id="cd06147">
    <property type="entry name" value="Rrp6p_like_exo"/>
    <property type="match status" value="1"/>
</dbReference>
<keyword evidence="5" id="KW-0271">Exosome</keyword>
<dbReference type="EMBL" id="ML995837">
    <property type="protein sequence ID" value="KAF2769120.1"/>
    <property type="molecule type" value="Genomic_DNA"/>
</dbReference>
<dbReference type="GO" id="GO:0071040">
    <property type="term" value="P:nuclear polyadenylation-dependent antisense transcript catabolic process"/>
    <property type="evidence" value="ECO:0007669"/>
    <property type="project" value="TreeGrafter"/>
</dbReference>
<dbReference type="GO" id="GO:0005730">
    <property type="term" value="C:nucleolus"/>
    <property type="evidence" value="ECO:0007669"/>
    <property type="project" value="TreeGrafter"/>
</dbReference>
<evidence type="ECO:0000256" key="3">
    <source>
        <dbReference type="ARBA" id="ARBA00022722"/>
    </source>
</evidence>
<dbReference type="GO" id="GO:0000176">
    <property type="term" value="C:nuclear exosome (RNase complex)"/>
    <property type="evidence" value="ECO:0007669"/>
    <property type="project" value="InterPro"/>
</dbReference>
<evidence type="ECO:0000256" key="4">
    <source>
        <dbReference type="ARBA" id="ARBA00022801"/>
    </source>
</evidence>
<dbReference type="InterPro" id="IPR044876">
    <property type="entry name" value="HRDC_dom_sf"/>
</dbReference>
<keyword evidence="6" id="KW-0269">Exonuclease</keyword>
<dbReference type="InterPro" id="IPR049559">
    <property type="entry name" value="Rrp6p-like_exo"/>
</dbReference>
<reference evidence="11" key="1">
    <citation type="journal article" date="2020" name="Stud. Mycol.">
        <title>101 Dothideomycetes genomes: a test case for predicting lifestyles and emergence of pathogens.</title>
        <authorList>
            <person name="Haridas S."/>
            <person name="Albert R."/>
            <person name="Binder M."/>
            <person name="Bloem J."/>
            <person name="Labutti K."/>
            <person name="Salamov A."/>
            <person name="Andreopoulos B."/>
            <person name="Baker S."/>
            <person name="Barry K."/>
            <person name="Bills G."/>
            <person name="Bluhm B."/>
            <person name="Cannon C."/>
            <person name="Castanera R."/>
            <person name="Culley D."/>
            <person name="Daum C."/>
            <person name="Ezra D."/>
            <person name="Gonzalez J."/>
            <person name="Henrissat B."/>
            <person name="Kuo A."/>
            <person name="Liang C."/>
            <person name="Lipzen A."/>
            <person name="Lutzoni F."/>
            <person name="Magnuson J."/>
            <person name="Mondo S."/>
            <person name="Nolan M."/>
            <person name="Ohm R."/>
            <person name="Pangilinan J."/>
            <person name="Park H.-J."/>
            <person name="Ramirez L."/>
            <person name="Alfaro M."/>
            <person name="Sun H."/>
            <person name="Tritt A."/>
            <person name="Yoshinaga Y."/>
            <person name="Zwiers L.-H."/>
            <person name="Turgeon B."/>
            <person name="Goodwin S."/>
            <person name="Spatafora J."/>
            <person name="Crous P."/>
            <person name="Grigoriev I."/>
        </authorList>
    </citation>
    <scope>NUCLEOTIDE SEQUENCE</scope>
    <source>
        <strain evidence="11">CBS 116005</strain>
    </source>
</reference>
<dbReference type="Gene3D" id="3.30.420.10">
    <property type="entry name" value="Ribonuclease H-like superfamily/Ribonuclease H"/>
    <property type="match status" value="1"/>
</dbReference>
<comment type="similarity">
    <text evidence="8">Belongs to the exosome component 10/RRP6 family.</text>
</comment>
<dbReference type="Proteomes" id="UP000799436">
    <property type="component" value="Unassembled WGS sequence"/>
</dbReference>
<dbReference type="InterPro" id="IPR012588">
    <property type="entry name" value="Exosome-assoc_fac_Rrp6_N"/>
</dbReference>
<evidence type="ECO:0000256" key="5">
    <source>
        <dbReference type="ARBA" id="ARBA00022835"/>
    </source>
</evidence>
<dbReference type="GO" id="GO:0071039">
    <property type="term" value="P:nuclear polyadenylation-dependent CUT catabolic process"/>
    <property type="evidence" value="ECO:0007669"/>
    <property type="project" value="TreeGrafter"/>
</dbReference>
<organism evidence="11 12">
    <name type="scientific">Teratosphaeria nubilosa</name>
    <dbReference type="NCBI Taxonomy" id="161662"/>
    <lineage>
        <taxon>Eukaryota</taxon>
        <taxon>Fungi</taxon>
        <taxon>Dikarya</taxon>
        <taxon>Ascomycota</taxon>
        <taxon>Pezizomycotina</taxon>
        <taxon>Dothideomycetes</taxon>
        <taxon>Dothideomycetidae</taxon>
        <taxon>Mycosphaerellales</taxon>
        <taxon>Teratosphaeriaceae</taxon>
        <taxon>Teratosphaeria</taxon>
    </lineage>
</organism>
<keyword evidence="12" id="KW-1185">Reference proteome</keyword>
<dbReference type="GO" id="GO:0071038">
    <property type="term" value="P:TRAMP-dependent tRNA surveillance pathway"/>
    <property type="evidence" value="ECO:0007669"/>
    <property type="project" value="TreeGrafter"/>
</dbReference>
<comment type="subcellular location">
    <subcellularLocation>
        <location evidence="1">Nucleus</location>
    </subcellularLocation>
</comment>
<dbReference type="InterPro" id="IPR012337">
    <property type="entry name" value="RNaseH-like_sf"/>
</dbReference>
<proteinExistence type="inferred from homology"/>
<feature type="compositionally biased region" description="Low complexity" evidence="9">
    <location>
        <begin position="666"/>
        <end position="680"/>
    </location>
</feature>
<dbReference type="Pfam" id="PF00570">
    <property type="entry name" value="HRDC"/>
    <property type="match status" value="1"/>
</dbReference>
<feature type="compositionally biased region" description="Basic residues" evidence="9">
    <location>
        <begin position="739"/>
        <end position="751"/>
    </location>
</feature>
<dbReference type="SMART" id="SM00341">
    <property type="entry name" value="HRDC"/>
    <property type="match status" value="1"/>
</dbReference>
<dbReference type="FunFam" id="3.30.420.10:FF:000059">
    <property type="entry name" value="Exosome complex exonuclease Rrp6"/>
    <property type="match status" value="1"/>
</dbReference>
<dbReference type="InterPro" id="IPR010997">
    <property type="entry name" value="HRDC-like_sf"/>
</dbReference>
<dbReference type="GO" id="GO:0000467">
    <property type="term" value="P:exonucleolytic trimming to generate mature 3'-end of 5.8S rRNA from tricistronic rRNA transcript (SSU-rRNA, 5.8S rRNA, LSU-rRNA)"/>
    <property type="evidence" value="ECO:0007669"/>
    <property type="project" value="InterPro"/>
</dbReference>
<dbReference type="Pfam" id="PF01612">
    <property type="entry name" value="DNA_pol_A_exo1"/>
    <property type="match status" value="1"/>
</dbReference>
<dbReference type="AlphaFoldDB" id="A0A6G1L907"/>
<dbReference type="GO" id="GO:0000175">
    <property type="term" value="F:3'-5'-RNA exonuclease activity"/>
    <property type="evidence" value="ECO:0007669"/>
    <property type="project" value="InterPro"/>
</dbReference>
<keyword evidence="2" id="KW-0698">rRNA processing</keyword>
<dbReference type="GO" id="GO:0003727">
    <property type="term" value="F:single-stranded RNA binding"/>
    <property type="evidence" value="ECO:0007669"/>
    <property type="project" value="TreeGrafter"/>
</dbReference>
<dbReference type="PANTHER" id="PTHR12124">
    <property type="entry name" value="POLYMYOSITIS/SCLERODERMA AUTOANTIGEN-RELATED"/>
    <property type="match status" value="1"/>
</dbReference>
<dbReference type="GO" id="GO:0071051">
    <property type="term" value="P:poly(A)-dependent snoRNA 3'-end processing"/>
    <property type="evidence" value="ECO:0007669"/>
    <property type="project" value="TreeGrafter"/>
</dbReference>
<evidence type="ECO:0000259" key="10">
    <source>
        <dbReference type="PROSITE" id="PS50967"/>
    </source>
</evidence>
<dbReference type="PANTHER" id="PTHR12124:SF47">
    <property type="entry name" value="EXOSOME COMPONENT 10"/>
    <property type="match status" value="1"/>
</dbReference>
<keyword evidence="3" id="KW-0540">Nuclease</keyword>
<accession>A0A6G1L907</accession>
<feature type="compositionally biased region" description="Polar residues" evidence="9">
    <location>
        <begin position="146"/>
        <end position="155"/>
    </location>
</feature>
<evidence type="ECO:0000256" key="7">
    <source>
        <dbReference type="ARBA" id="ARBA00023242"/>
    </source>
</evidence>